<gene>
    <name evidence="2" type="ORF">H9655_11340</name>
</gene>
<sequence>MSKSDYYPLSQHLNMLVEKGVTQTTFTFREIEHILKRDLPPTARKNPTWWSNSRTEKYRQCASWLDYGWEKKKVDLKGEKIEFQYMAK</sequence>
<accession>A0ABR8QQ37</accession>
<proteinExistence type="predicted"/>
<comment type="caution">
    <text evidence="2">The sequence shown here is derived from an EMBL/GenBank/DDBJ whole genome shotgun (WGS) entry which is preliminary data.</text>
</comment>
<dbReference type="InterPro" id="IPR056079">
    <property type="entry name" value="DUF7662"/>
</dbReference>
<dbReference type="EMBL" id="JACSQT010000004">
    <property type="protein sequence ID" value="MBD7937618.1"/>
    <property type="molecule type" value="Genomic_DNA"/>
</dbReference>
<evidence type="ECO:0000313" key="3">
    <source>
        <dbReference type="Proteomes" id="UP000657931"/>
    </source>
</evidence>
<dbReference type="RefSeq" id="WP_191813964.1">
    <property type="nucleotide sequence ID" value="NZ_JACSQT010000004.1"/>
</dbReference>
<reference evidence="2 3" key="1">
    <citation type="submission" date="2020-08" db="EMBL/GenBank/DDBJ databases">
        <title>A Genomic Blueprint of the Chicken Gut Microbiome.</title>
        <authorList>
            <person name="Gilroy R."/>
            <person name="Ravi A."/>
            <person name="Getino M."/>
            <person name="Pursley I."/>
            <person name="Horton D.L."/>
            <person name="Alikhan N.-F."/>
            <person name="Baker D."/>
            <person name="Gharbi K."/>
            <person name="Hall N."/>
            <person name="Watson M."/>
            <person name="Adriaenssens E.M."/>
            <person name="Foster-Nyarko E."/>
            <person name="Jarju S."/>
            <person name="Secka A."/>
            <person name="Antonio M."/>
            <person name="Oren A."/>
            <person name="Chaudhuri R."/>
            <person name="La Ragione R.M."/>
            <person name="Hildebrand F."/>
            <person name="Pallen M.J."/>
        </authorList>
    </citation>
    <scope>NUCLEOTIDE SEQUENCE [LARGE SCALE GENOMIC DNA]</scope>
    <source>
        <strain evidence="2 3">Sa5YUA1</strain>
    </source>
</reference>
<evidence type="ECO:0000313" key="2">
    <source>
        <dbReference type="EMBL" id="MBD7937618.1"/>
    </source>
</evidence>
<name>A0ABR8QQ37_9BACI</name>
<organism evidence="2 3">
    <name type="scientific">Cytobacillus stercorigallinarum</name>
    <dbReference type="NCBI Taxonomy" id="2762240"/>
    <lineage>
        <taxon>Bacteria</taxon>
        <taxon>Bacillati</taxon>
        <taxon>Bacillota</taxon>
        <taxon>Bacilli</taxon>
        <taxon>Bacillales</taxon>
        <taxon>Bacillaceae</taxon>
        <taxon>Cytobacillus</taxon>
    </lineage>
</organism>
<keyword evidence="3" id="KW-1185">Reference proteome</keyword>
<dbReference type="Pfam" id="PF24698">
    <property type="entry name" value="DUF7662"/>
    <property type="match status" value="1"/>
</dbReference>
<dbReference type="Proteomes" id="UP000657931">
    <property type="component" value="Unassembled WGS sequence"/>
</dbReference>
<feature type="domain" description="DUF7662" evidence="1">
    <location>
        <begin position="12"/>
        <end position="82"/>
    </location>
</feature>
<evidence type="ECO:0000259" key="1">
    <source>
        <dbReference type="Pfam" id="PF24698"/>
    </source>
</evidence>
<protein>
    <recommendedName>
        <fullName evidence="1">DUF7662 domain-containing protein</fullName>
    </recommendedName>
</protein>